<keyword evidence="7 18" id="KW-0378">Hydrolase</keyword>
<dbReference type="Gene3D" id="3.40.50.1820">
    <property type="entry name" value="alpha/beta hydrolase"/>
    <property type="match status" value="1"/>
</dbReference>
<keyword evidence="3" id="KW-1003">Cell membrane</keyword>
<evidence type="ECO:0000256" key="5">
    <source>
        <dbReference type="ARBA" id="ARBA00022692"/>
    </source>
</evidence>
<evidence type="ECO:0000256" key="9">
    <source>
        <dbReference type="ARBA" id="ARBA00022963"/>
    </source>
</evidence>
<evidence type="ECO:0000256" key="11">
    <source>
        <dbReference type="ARBA" id="ARBA00023098"/>
    </source>
</evidence>
<dbReference type="PANTHER" id="PTHR45792:SF8">
    <property type="entry name" value="DIACYLGLYCEROL LIPASE-ALPHA"/>
    <property type="match status" value="1"/>
</dbReference>
<keyword evidence="11" id="KW-0443">Lipid metabolism</keyword>
<dbReference type="HOGENOM" id="CLU_025519_0_0_1"/>
<evidence type="ECO:0000313" key="18">
    <source>
        <dbReference type="EMBL" id="ELQ75015.1"/>
    </source>
</evidence>
<keyword evidence="4" id="KW-0597">Phosphoprotein</keyword>
<dbReference type="GO" id="GO:0016298">
    <property type="term" value="F:lipase activity"/>
    <property type="evidence" value="ECO:0007669"/>
    <property type="project" value="TreeGrafter"/>
</dbReference>
<evidence type="ECO:0000256" key="3">
    <source>
        <dbReference type="ARBA" id="ARBA00022475"/>
    </source>
</evidence>
<proteinExistence type="predicted"/>
<feature type="domain" description="Fungal lipase-type" evidence="17">
    <location>
        <begin position="277"/>
        <end position="400"/>
    </location>
</feature>
<evidence type="ECO:0000256" key="4">
    <source>
        <dbReference type="ARBA" id="ARBA00022553"/>
    </source>
</evidence>
<dbReference type="InterPro" id="IPR002921">
    <property type="entry name" value="Fungal_lipase-type"/>
</dbReference>
<evidence type="ECO:0000256" key="14">
    <source>
        <dbReference type="ARBA" id="ARBA00026104"/>
    </source>
</evidence>
<keyword evidence="6" id="KW-0479">Metal-binding</keyword>
<name>L7JUL9_TRAHO</name>
<dbReference type="EC" id="3.1.1.116" evidence="14"/>
<dbReference type="InterPro" id="IPR029058">
    <property type="entry name" value="AB_hydrolase_fold"/>
</dbReference>
<dbReference type="GO" id="GO:0046340">
    <property type="term" value="P:diacylglycerol catabolic process"/>
    <property type="evidence" value="ECO:0007669"/>
    <property type="project" value="TreeGrafter"/>
</dbReference>
<feature type="compositionally biased region" description="Polar residues" evidence="15">
    <location>
        <begin position="126"/>
        <end position="143"/>
    </location>
</feature>
<keyword evidence="12 16" id="KW-0472">Membrane</keyword>
<accession>L7JUL9</accession>
<keyword evidence="19" id="KW-1185">Reference proteome</keyword>
<keyword evidence="10 16" id="KW-1133">Transmembrane helix</keyword>
<comment type="subcellular location">
    <subcellularLocation>
        <location evidence="2">Cell membrane</location>
        <topology evidence="2">Multi-pass membrane protein</topology>
    </subcellularLocation>
</comment>
<keyword evidence="8" id="KW-0106">Calcium</keyword>
<dbReference type="SUPFAM" id="SSF53474">
    <property type="entry name" value="alpha/beta-Hydrolases"/>
    <property type="match status" value="1"/>
</dbReference>
<evidence type="ECO:0000256" key="10">
    <source>
        <dbReference type="ARBA" id="ARBA00022989"/>
    </source>
</evidence>
<sequence>MNTYITINSKYKTIGRLEIEIQPNDTEQNDVKPPNLNIFTNVLSNNKIFFLASLIVPLVHGSNTCRLKCLKGLYVLIRMYLNGCKNEEEFADVVSAVDKNILDGQADEKNAPFKTVNRLGVDESNKTGSNTDKSTGRNYKNVSTYRQPSKNLNNYELKDANFYKKLYVYYYFAVATYSSPLVLFQIKPQIKVVTNVAKEEKDAVLEHSAQAKMDTLRFTKTLDSFISGDVPRVLINNISKLRARILSFLNIKDSNLLEIKLNDAVPHLKFIHKNKLVVSFRGTESAEDILADVSCDYVEFLDGYAHRGILELAKKFLEEHENVINCYMKTMKLKKIVFVGHSLGGAIASLVSILLTIKNCTYPTSVMSFSSPPFLSYNLAKRFNSVRIFVLGSDVFPRLSYGSVLDFKYLTAAIGTADNLIKENDARLLRLFIKKVKKHLRRSELHPKLFLPGRIYHMRADRHYLYVSKVKRTSFDGIIVDADFFKDHMPSVFLSKIKNTVIRLLKNDERKVK</sequence>
<reference evidence="18 19" key="1">
    <citation type="journal article" date="2012" name="PLoS Pathog.">
        <title>The genome of the obligate intracellular parasite Trachipleistophora hominis: new insights into microsporidian genome dynamics and reductive evolution.</title>
        <authorList>
            <person name="Heinz E."/>
            <person name="Williams T.A."/>
            <person name="Nakjang S."/>
            <person name="Noel C.J."/>
            <person name="Swan D.C."/>
            <person name="Goldberg A.V."/>
            <person name="Harris S.R."/>
            <person name="Weinmaier T."/>
            <person name="Markert S."/>
            <person name="Becher D."/>
            <person name="Bernhardt J."/>
            <person name="Dagan T."/>
            <person name="Hacker C."/>
            <person name="Lucocq J.M."/>
            <person name="Schweder T."/>
            <person name="Rattei T."/>
            <person name="Hall N."/>
            <person name="Hirt R.P."/>
            <person name="Embley T.M."/>
        </authorList>
    </citation>
    <scope>NUCLEOTIDE SEQUENCE [LARGE SCALE GENOMIC DNA]</scope>
</reference>
<dbReference type="CDD" id="cd00519">
    <property type="entry name" value="Lipase_3"/>
    <property type="match status" value="1"/>
</dbReference>
<protein>
    <recommendedName>
        <fullName evidence="14">sn-1-specific diacylglycerol lipase</fullName>
        <ecNumber evidence="14">3.1.1.116</ecNumber>
    </recommendedName>
</protein>
<dbReference type="VEuPathDB" id="MicrosporidiaDB:THOM_2057"/>
<dbReference type="EMBL" id="JH993998">
    <property type="protein sequence ID" value="ELQ75015.1"/>
    <property type="molecule type" value="Genomic_DNA"/>
</dbReference>
<feature type="region of interest" description="Disordered" evidence="15">
    <location>
        <begin position="118"/>
        <end position="143"/>
    </location>
</feature>
<dbReference type="InterPro" id="IPR052214">
    <property type="entry name" value="DAG_Lipase-Related"/>
</dbReference>
<dbReference type="GO" id="GO:0005886">
    <property type="term" value="C:plasma membrane"/>
    <property type="evidence" value="ECO:0007669"/>
    <property type="project" value="UniProtKB-SubCell"/>
</dbReference>
<keyword evidence="5 16" id="KW-0812">Transmembrane</keyword>
<evidence type="ECO:0000256" key="13">
    <source>
        <dbReference type="ARBA" id="ARBA00024531"/>
    </source>
</evidence>
<comment type="cofactor">
    <cofactor evidence="1">
        <name>Ca(2+)</name>
        <dbReference type="ChEBI" id="CHEBI:29108"/>
    </cofactor>
</comment>
<dbReference type="PANTHER" id="PTHR45792">
    <property type="entry name" value="DIACYLGLYCEROL LIPASE HOMOLOG-RELATED"/>
    <property type="match status" value="1"/>
</dbReference>
<dbReference type="OrthoDB" id="2191741at2759"/>
<evidence type="ECO:0000313" key="19">
    <source>
        <dbReference type="Proteomes" id="UP000011185"/>
    </source>
</evidence>
<dbReference type="Pfam" id="PF01764">
    <property type="entry name" value="Lipase_3"/>
    <property type="match status" value="1"/>
</dbReference>
<dbReference type="OMA" id="MNTYITI"/>
<gene>
    <name evidence="18" type="ORF">THOM_2057</name>
</gene>
<dbReference type="InParanoid" id="L7JUL9"/>
<dbReference type="AlphaFoldDB" id="L7JUL9"/>
<dbReference type="GO" id="GO:0019369">
    <property type="term" value="P:arachidonate metabolic process"/>
    <property type="evidence" value="ECO:0007669"/>
    <property type="project" value="TreeGrafter"/>
</dbReference>
<evidence type="ECO:0000256" key="7">
    <source>
        <dbReference type="ARBA" id="ARBA00022801"/>
    </source>
</evidence>
<dbReference type="Proteomes" id="UP000011185">
    <property type="component" value="Unassembled WGS sequence"/>
</dbReference>
<evidence type="ECO:0000256" key="12">
    <source>
        <dbReference type="ARBA" id="ARBA00023136"/>
    </source>
</evidence>
<evidence type="ECO:0000259" key="17">
    <source>
        <dbReference type="Pfam" id="PF01764"/>
    </source>
</evidence>
<evidence type="ECO:0000256" key="1">
    <source>
        <dbReference type="ARBA" id="ARBA00001913"/>
    </source>
</evidence>
<evidence type="ECO:0000256" key="8">
    <source>
        <dbReference type="ARBA" id="ARBA00022837"/>
    </source>
</evidence>
<evidence type="ECO:0000256" key="16">
    <source>
        <dbReference type="SAM" id="Phobius"/>
    </source>
</evidence>
<comment type="catalytic activity">
    <reaction evidence="13">
        <text>a 1,2-diacyl-sn-glycerol + H2O = a 2-acylglycerol + a fatty acid + H(+)</text>
        <dbReference type="Rhea" id="RHEA:33275"/>
        <dbReference type="ChEBI" id="CHEBI:15377"/>
        <dbReference type="ChEBI" id="CHEBI:15378"/>
        <dbReference type="ChEBI" id="CHEBI:17389"/>
        <dbReference type="ChEBI" id="CHEBI:17815"/>
        <dbReference type="ChEBI" id="CHEBI:28868"/>
        <dbReference type="EC" id="3.1.1.116"/>
    </reaction>
    <physiologicalReaction direction="left-to-right" evidence="13">
        <dbReference type="Rhea" id="RHEA:33276"/>
    </physiologicalReaction>
</comment>
<evidence type="ECO:0000256" key="15">
    <source>
        <dbReference type="SAM" id="MobiDB-lite"/>
    </source>
</evidence>
<feature type="transmembrane region" description="Helical" evidence="16">
    <location>
        <begin position="336"/>
        <end position="357"/>
    </location>
</feature>
<evidence type="ECO:0000256" key="6">
    <source>
        <dbReference type="ARBA" id="ARBA00022723"/>
    </source>
</evidence>
<keyword evidence="9" id="KW-0442">Lipid degradation</keyword>
<organism evidence="18 19">
    <name type="scientific">Trachipleistophora hominis</name>
    <name type="common">Microsporidian parasite</name>
    <dbReference type="NCBI Taxonomy" id="72359"/>
    <lineage>
        <taxon>Eukaryota</taxon>
        <taxon>Fungi</taxon>
        <taxon>Fungi incertae sedis</taxon>
        <taxon>Microsporidia</taxon>
        <taxon>Pleistophoridae</taxon>
        <taxon>Trachipleistophora</taxon>
    </lineage>
</organism>
<dbReference type="GO" id="GO:0046872">
    <property type="term" value="F:metal ion binding"/>
    <property type="evidence" value="ECO:0007669"/>
    <property type="project" value="UniProtKB-KW"/>
</dbReference>
<evidence type="ECO:0000256" key="2">
    <source>
        <dbReference type="ARBA" id="ARBA00004651"/>
    </source>
</evidence>